<evidence type="ECO:0000313" key="3">
    <source>
        <dbReference type="Proteomes" id="UP001161017"/>
    </source>
</evidence>
<evidence type="ECO:0000313" key="2">
    <source>
        <dbReference type="EMBL" id="MDI1493215.1"/>
    </source>
</evidence>
<organism evidence="2 3">
    <name type="scientific">Ramalina farinacea</name>
    <dbReference type="NCBI Taxonomy" id="258253"/>
    <lineage>
        <taxon>Eukaryota</taxon>
        <taxon>Fungi</taxon>
        <taxon>Dikarya</taxon>
        <taxon>Ascomycota</taxon>
        <taxon>Pezizomycotina</taxon>
        <taxon>Lecanoromycetes</taxon>
        <taxon>OSLEUM clade</taxon>
        <taxon>Lecanoromycetidae</taxon>
        <taxon>Lecanorales</taxon>
        <taxon>Lecanorineae</taxon>
        <taxon>Ramalinaceae</taxon>
        <taxon>Ramalina</taxon>
    </lineage>
</organism>
<proteinExistence type="predicted"/>
<protein>
    <submittedName>
        <fullName evidence="2">Uncharacterized protein</fullName>
    </submittedName>
</protein>
<dbReference type="EMBL" id="JAPUFD010000024">
    <property type="protein sequence ID" value="MDI1493215.1"/>
    <property type="molecule type" value="Genomic_DNA"/>
</dbReference>
<keyword evidence="3" id="KW-1185">Reference proteome</keyword>
<feature type="chain" id="PRO_5041391180" evidence="1">
    <location>
        <begin position="21"/>
        <end position="150"/>
    </location>
</feature>
<dbReference type="Proteomes" id="UP001161017">
    <property type="component" value="Unassembled WGS sequence"/>
</dbReference>
<accession>A0AA43U0V3</accession>
<keyword evidence="1" id="KW-0732">Signal</keyword>
<dbReference type="AlphaFoldDB" id="A0AA43U0V3"/>
<sequence length="150" mass="15867">MHIPTPLRFLPIFLPTLTSALSLPTNSSTSLLPPLLPPIPNNLTTDLSTLGPSCFDASKRTLAPVSLDSCLDAITRVGTTLPPSIYLLPRLFKTQAADVPGGTKVPISWRASGCMVEINSARGQVGLAEAAEFSLIGAAYFARYVETVAD</sequence>
<reference evidence="2" key="1">
    <citation type="journal article" date="2023" name="Genome Biol. Evol.">
        <title>First Whole Genome Sequence and Flow Cytometry Genome Size Data for the Lichen-Forming Fungus Ramalina farinacea (Ascomycota).</title>
        <authorList>
            <person name="Llewellyn T."/>
            <person name="Mian S."/>
            <person name="Hill R."/>
            <person name="Leitch I.J."/>
            <person name="Gaya E."/>
        </authorList>
    </citation>
    <scope>NUCLEOTIDE SEQUENCE</scope>
    <source>
        <strain evidence="2">LIQ254RAFAR</strain>
    </source>
</reference>
<comment type="caution">
    <text evidence="2">The sequence shown here is derived from an EMBL/GenBank/DDBJ whole genome shotgun (WGS) entry which is preliminary data.</text>
</comment>
<name>A0AA43U0V3_9LECA</name>
<feature type="signal peptide" evidence="1">
    <location>
        <begin position="1"/>
        <end position="20"/>
    </location>
</feature>
<gene>
    <name evidence="2" type="ORF">OHK93_005003</name>
</gene>
<evidence type="ECO:0000256" key="1">
    <source>
        <dbReference type="SAM" id="SignalP"/>
    </source>
</evidence>